<dbReference type="AlphaFoldDB" id="A0A3A8Q3M3"/>
<dbReference type="InterPro" id="IPR025497">
    <property type="entry name" value="PatA-like_N"/>
</dbReference>
<reference evidence="4" key="1">
    <citation type="submission" date="2018-09" db="EMBL/GenBank/DDBJ databases">
        <authorList>
            <person name="Livingstone P.G."/>
            <person name="Whitworth D.E."/>
        </authorList>
    </citation>
    <scope>NUCLEOTIDE SEQUENCE [LARGE SCALE GENOMIC DNA]</scope>
    <source>
        <strain evidence="4">AB047A</strain>
    </source>
</reference>
<dbReference type="PANTHER" id="PTHR36304:SF4">
    <property type="entry name" value="DUF4388 DOMAIN-CONTAINING PROTEIN"/>
    <property type="match status" value="1"/>
</dbReference>
<sequence length="500" mass="54173">MAQVRKILIADPDLDSVRALSRALRTKGYQVHYAPDGSRALEVAVLRHPDLTLFDEACRLLDARTFVQILRTNPRTEDIPVVLTTSSLDTDRARGMRDGTLRKPFNLDEVLSRIEHIFRRNEAAKDLKSEQQEIEGSLSQLSIPDLMQILGMNKRNGKLSLERGAERGEITVSDGRTVNARLGRVEGEKALFRLLAWTEGNFTFTPGTSAARPRINRAMDDALLEGMRQSDEVNRLLPGLPPRHTRLMLAPEVDLSEEQHPVTAQVMELLRQPRALGEVLDLAPATDMEVLGVLSTLLQKGVARPTESEGQNLGGGDLIGAAEVHALRGRLLRTRTLAKVATAKVFVCGSGSSAARRILARVPGLEAMSADPTAVKSGFGTLGRLELSDVLNVDFCVLPPAEAARPLWRPFSAGSIGALLMDTSEPAVRLAHYLAWEVRIPIVVVGTEIPAPLQGAPAGVSAPGEDLTEALRAMLVQALNPAPTLPGVTQVQRASVTPPQ</sequence>
<dbReference type="PROSITE" id="PS50110">
    <property type="entry name" value="RESPONSE_REGULATORY"/>
    <property type="match status" value="1"/>
</dbReference>
<keyword evidence="4" id="KW-1185">Reference proteome</keyword>
<dbReference type="InterPro" id="IPR001789">
    <property type="entry name" value="Sig_transdc_resp-reg_receiver"/>
</dbReference>
<dbReference type="GO" id="GO:0000160">
    <property type="term" value="P:phosphorelay signal transduction system"/>
    <property type="evidence" value="ECO:0007669"/>
    <property type="project" value="InterPro"/>
</dbReference>
<gene>
    <name evidence="3" type="ORF">D7X96_33230</name>
</gene>
<evidence type="ECO:0000259" key="2">
    <source>
        <dbReference type="PROSITE" id="PS50110"/>
    </source>
</evidence>
<dbReference type="RefSeq" id="WP_121723281.1">
    <property type="nucleotide sequence ID" value="NZ_RAWM01000143.1"/>
</dbReference>
<dbReference type="Pfam" id="PF14332">
    <property type="entry name" value="DUF4388"/>
    <property type="match status" value="1"/>
</dbReference>
<keyword evidence="1" id="KW-0597">Phosphoprotein</keyword>
<protein>
    <submittedName>
        <fullName evidence="3">Response regulator</fullName>
    </submittedName>
</protein>
<dbReference type="EMBL" id="RAWM01000143">
    <property type="protein sequence ID" value="RKH60655.1"/>
    <property type="molecule type" value="Genomic_DNA"/>
</dbReference>
<feature type="domain" description="Response regulatory" evidence="2">
    <location>
        <begin position="6"/>
        <end position="118"/>
    </location>
</feature>
<dbReference type="PANTHER" id="PTHR36304">
    <property type="entry name" value="DOMAIN GTPASE-ACTIVATING PROTEIN, PUTATIVE-RELATED-RELATED"/>
    <property type="match status" value="1"/>
</dbReference>
<accession>A0A3A8Q3M3</accession>
<comment type="caution">
    <text evidence="3">The sequence shown here is derived from an EMBL/GenBank/DDBJ whole genome shotgun (WGS) entry which is preliminary data.</text>
</comment>
<dbReference type="SUPFAM" id="SSF52172">
    <property type="entry name" value="CheY-like"/>
    <property type="match status" value="1"/>
</dbReference>
<dbReference type="SMART" id="SM00448">
    <property type="entry name" value="REC"/>
    <property type="match status" value="1"/>
</dbReference>
<evidence type="ECO:0000313" key="4">
    <source>
        <dbReference type="Proteomes" id="UP000282656"/>
    </source>
</evidence>
<dbReference type="Gene3D" id="3.40.50.2300">
    <property type="match status" value="1"/>
</dbReference>
<proteinExistence type="predicted"/>
<dbReference type="Pfam" id="PF00072">
    <property type="entry name" value="Response_reg"/>
    <property type="match status" value="1"/>
</dbReference>
<dbReference type="OrthoDB" id="5504293at2"/>
<name>A0A3A8Q3M3_9BACT</name>
<evidence type="ECO:0000313" key="3">
    <source>
        <dbReference type="EMBL" id="RKH60655.1"/>
    </source>
</evidence>
<feature type="modified residue" description="4-aspartylphosphate" evidence="1">
    <location>
        <position position="55"/>
    </location>
</feature>
<organism evidence="3 4">
    <name type="scientific">Corallococcus interemptor</name>
    <dbReference type="NCBI Taxonomy" id="2316720"/>
    <lineage>
        <taxon>Bacteria</taxon>
        <taxon>Pseudomonadati</taxon>
        <taxon>Myxococcota</taxon>
        <taxon>Myxococcia</taxon>
        <taxon>Myxococcales</taxon>
        <taxon>Cystobacterineae</taxon>
        <taxon>Myxococcaceae</taxon>
        <taxon>Corallococcus</taxon>
    </lineage>
</organism>
<dbReference type="InterPro" id="IPR011006">
    <property type="entry name" value="CheY-like_superfamily"/>
</dbReference>
<dbReference type="Proteomes" id="UP000282656">
    <property type="component" value="Unassembled WGS sequence"/>
</dbReference>
<evidence type="ECO:0000256" key="1">
    <source>
        <dbReference type="PROSITE-ProRule" id="PRU00169"/>
    </source>
</evidence>